<evidence type="ECO:0000259" key="1">
    <source>
        <dbReference type="Pfam" id="PF22317"/>
    </source>
</evidence>
<dbReference type="Pfam" id="PF22317">
    <property type="entry name" value="PolB_N"/>
    <property type="match status" value="1"/>
</dbReference>
<dbReference type="EMBL" id="LAZR01000236">
    <property type="protein sequence ID" value="KKN80110.1"/>
    <property type="molecule type" value="Genomic_DNA"/>
</dbReference>
<proteinExistence type="predicted"/>
<dbReference type="InterPro" id="IPR054750">
    <property type="entry name" value="PolB_N"/>
</dbReference>
<sequence length="111" mass="12609">MGSRHVGKPSDLKPKELEAVKASTTIFVLSDIIDSDEYAKILKEICTVTPYRIIPQSEYNLHEYYNKNYSIAELVGFKRSKTNKMGSVLHSLHIYLNIGLYDAKAIDEKLS</sequence>
<dbReference type="AlphaFoldDB" id="A0A0F9TFU2"/>
<name>A0A0F9TFU2_9ZZZZ</name>
<feature type="domain" description="DNA polymerase II small subunit N-terminal" evidence="1">
    <location>
        <begin position="51"/>
        <end position="81"/>
    </location>
</feature>
<evidence type="ECO:0000313" key="2">
    <source>
        <dbReference type="EMBL" id="KKN80110.1"/>
    </source>
</evidence>
<accession>A0A0F9TFU2</accession>
<comment type="caution">
    <text evidence="2">The sequence shown here is derived from an EMBL/GenBank/DDBJ whole genome shotgun (WGS) entry which is preliminary data.</text>
</comment>
<protein>
    <recommendedName>
        <fullName evidence="1">DNA polymerase II small subunit N-terminal domain-containing protein</fullName>
    </recommendedName>
</protein>
<reference evidence="2" key="1">
    <citation type="journal article" date="2015" name="Nature">
        <title>Complex archaea that bridge the gap between prokaryotes and eukaryotes.</title>
        <authorList>
            <person name="Spang A."/>
            <person name="Saw J.H."/>
            <person name="Jorgensen S.L."/>
            <person name="Zaremba-Niedzwiedzka K."/>
            <person name="Martijn J."/>
            <person name="Lind A.E."/>
            <person name="van Eijk R."/>
            <person name="Schleper C."/>
            <person name="Guy L."/>
            <person name="Ettema T.J."/>
        </authorList>
    </citation>
    <scope>NUCLEOTIDE SEQUENCE</scope>
</reference>
<organism evidence="2">
    <name type="scientific">marine sediment metagenome</name>
    <dbReference type="NCBI Taxonomy" id="412755"/>
    <lineage>
        <taxon>unclassified sequences</taxon>
        <taxon>metagenomes</taxon>
        <taxon>ecological metagenomes</taxon>
    </lineage>
</organism>
<gene>
    <name evidence="2" type="ORF">LCGC14_0333030</name>
</gene>